<evidence type="ECO:0000256" key="1">
    <source>
        <dbReference type="ARBA" id="ARBA00023136"/>
    </source>
</evidence>
<evidence type="ECO:0000313" key="3">
    <source>
        <dbReference type="EMBL" id="MEQ4484275.1"/>
    </source>
</evidence>
<name>A0ABV1KVX4_9BACL</name>
<dbReference type="Gene3D" id="3.40.50.2000">
    <property type="entry name" value="Glycogen Phosphorylase B"/>
    <property type="match status" value="1"/>
</dbReference>
<keyword evidence="4" id="KW-1185">Reference proteome</keyword>
<dbReference type="Proteomes" id="UP001493487">
    <property type="component" value="Unassembled WGS sequence"/>
</dbReference>
<dbReference type="RefSeq" id="WP_232186655.1">
    <property type="nucleotide sequence ID" value="NZ_JAIOAP010000009.1"/>
</dbReference>
<dbReference type="EC" id="3.6.1.57" evidence="3"/>
<evidence type="ECO:0000313" key="4">
    <source>
        <dbReference type="Proteomes" id="UP001493487"/>
    </source>
</evidence>
<sequence length="344" mass="38654">MKILIRTDASVHIGTGHVIRCLTLADRLRPHAEISFVCRELEGNLISFIRSRGYGVYPIPPAESNWETDAEFTLAYVTQEKLPIDWLIIDHYGLEAKYESVLRPHAKRVLVIDDLADRSHRCDLLLDQNPYRDGNKRYEGLVEESCTMLLGPKYALLRPEFAREREYIWRSGDIRSILVSFGGADMTGETMKTLQALEPLLTDKVKVKVLMGKINSQAERIREMCLRLNQVECFDHVDDVATLMREADLAIGSGGTTTWERCCLGLPAIVIMTADNQVELSENASELGVISLLGRAEQVQAAHIRDRVLGLMHSTAEMTNMSVKGTRLVDGLGVDRTVKELLKC</sequence>
<accession>A0ABV1KVX4</accession>
<protein>
    <submittedName>
        <fullName evidence="3">UDP-2,4-diacetamido-2,4, 6-trideoxy-beta-L-altropyranose hydrolase</fullName>
        <ecNumber evidence="3">3.6.1.57</ecNumber>
    </submittedName>
</protein>
<evidence type="ECO:0000259" key="2">
    <source>
        <dbReference type="Pfam" id="PF04101"/>
    </source>
</evidence>
<feature type="domain" description="Glycosyl transferase family 28 C-terminal" evidence="2">
    <location>
        <begin position="191"/>
        <end position="287"/>
    </location>
</feature>
<dbReference type="GO" id="GO:0016787">
    <property type="term" value="F:hydrolase activity"/>
    <property type="evidence" value="ECO:0007669"/>
    <property type="project" value="UniProtKB-KW"/>
</dbReference>
<dbReference type="Pfam" id="PF04101">
    <property type="entry name" value="Glyco_tran_28_C"/>
    <property type="match status" value="1"/>
</dbReference>
<dbReference type="Gene3D" id="3.40.50.11190">
    <property type="match status" value="1"/>
</dbReference>
<dbReference type="InterPro" id="IPR020023">
    <property type="entry name" value="PseG"/>
</dbReference>
<reference evidence="3 4" key="1">
    <citation type="journal article" date="2023" name="Genome Announc.">
        <title>Pan-Genome Analyses of the Genus Cohnella and Proposal of the Novel Species Cohnella silvisoli sp. nov., Isolated from Forest Soil.</title>
        <authorList>
            <person name="Wang C."/>
            <person name="Mao L."/>
            <person name="Bao G."/>
            <person name="Zhu H."/>
        </authorList>
    </citation>
    <scope>NUCLEOTIDE SEQUENCE [LARGE SCALE GENOMIC DNA]</scope>
    <source>
        <strain evidence="3 4">NL03-T5-1</strain>
    </source>
</reference>
<keyword evidence="3" id="KW-0378">Hydrolase</keyword>
<dbReference type="PANTHER" id="PTHR21015">
    <property type="entry name" value="UDP-N-ACETYLGLUCOSAMINE--N-ACETYLMURAMYL-(PENTAPEPTIDE) PYROPHOSPHORYL-UNDECAPRENOL N-ACETYLGLUCOSAMINE TRANSFERASE 1"/>
    <property type="match status" value="1"/>
</dbReference>
<comment type="caution">
    <text evidence="3">The sequence shown here is derived from an EMBL/GenBank/DDBJ whole genome shotgun (WGS) entry which is preliminary data.</text>
</comment>
<organism evidence="3 4">
    <name type="scientific">Cohnella silvisoli</name>
    <dbReference type="NCBI Taxonomy" id="2873699"/>
    <lineage>
        <taxon>Bacteria</taxon>
        <taxon>Bacillati</taxon>
        <taxon>Bacillota</taxon>
        <taxon>Bacilli</taxon>
        <taxon>Bacillales</taxon>
        <taxon>Paenibacillaceae</taxon>
        <taxon>Cohnella</taxon>
    </lineage>
</organism>
<gene>
    <name evidence="3" type="primary">pseG</name>
    <name evidence="3" type="ORF">QJS35_17905</name>
</gene>
<keyword evidence="1" id="KW-0472">Membrane</keyword>
<dbReference type="SUPFAM" id="SSF53756">
    <property type="entry name" value="UDP-Glycosyltransferase/glycogen phosphorylase"/>
    <property type="match status" value="1"/>
</dbReference>
<dbReference type="InterPro" id="IPR007235">
    <property type="entry name" value="Glyco_trans_28_C"/>
</dbReference>
<proteinExistence type="predicted"/>
<dbReference type="NCBIfam" id="TIGR03590">
    <property type="entry name" value="PseG"/>
    <property type="match status" value="1"/>
</dbReference>
<dbReference type="EMBL" id="JASKHM010000010">
    <property type="protein sequence ID" value="MEQ4484275.1"/>
    <property type="molecule type" value="Genomic_DNA"/>
</dbReference>
<dbReference type="PANTHER" id="PTHR21015:SF22">
    <property type="entry name" value="GLYCOSYLTRANSFERASE"/>
    <property type="match status" value="1"/>
</dbReference>